<evidence type="ECO:0000313" key="7">
    <source>
        <dbReference type="EMBL" id="RKF56477.1"/>
    </source>
</evidence>
<evidence type="ECO:0000256" key="3">
    <source>
        <dbReference type="ARBA" id="ARBA00022840"/>
    </source>
</evidence>
<dbReference type="PIRSF" id="PIRSF006806">
    <property type="entry name" value="FTHF_cligase"/>
    <property type="match status" value="1"/>
</dbReference>
<organism evidence="7 8">
    <name type="scientific">Erysiphe neolycopersici</name>
    <dbReference type="NCBI Taxonomy" id="212602"/>
    <lineage>
        <taxon>Eukaryota</taxon>
        <taxon>Fungi</taxon>
        <taxon>Dikarya</taxon>
        <taxon>Ascomycota</taxon>
        <taxon>Pezizomycotina</taxon>
        <taxon>Leotiomycetes</taxon>
        <taxon>Erysiphales</taxon>
        <taxon>Erysiphaceae</taxon>
        <taxon>Erysiphe</taxon>
    </lineage>
</organism>
<dbReference type="OrthoDB" id="2015992at2759"/>
<evidence type="ECO:0000256" key="6">
    <source>
        <dbReference type="PIRSR" id="PIRSR006806-1"/>
    </source>
</evidence>
<comment type="similarity">
    <text evidence="1">Belongs to the 5-formyltetrahydrofolate cyclo-ligase family.</text>
</comment>
<gene>
    <name evidence="7" type="ORF">OnM2_081022</name>
</gene>
<name>A0A420HGE3_9PEZI</name>
<proteinExistence type="inferred from homology"/>
<dbReference type="EMBL" id="MCFK01008119">
    <property type="protein sequence ID" value="RKF56477.1"/>
    <property type="molecule type" value="Genomic_DNA"/>
</dbReference>
<dbReference type="InterPro" id="IPR037171">
    <property type="entry name" value="NagB/RpiA_transferase-like"/>
</dbReference>
<dbReference type="GO" id="GO:0030272">
    <property type="term" value="F:5-formyltetrahydrofolate cyclo-ligase activity"/>
    <property type="evidence" value="ECO:0007669"/>
    <property type="project" value="UniProtKB-EC"/>
</dbReference>
<dbReference type="AlphaFoldDB" id="A0A420HGE3"/>
<keyword evidence="2 6" id="KW-0547">Nucleotide-binding</keyword>
<dbReference type="Gene3D" id="3.40.50.10420">
    <property type="entry name" value="NagB/RpiA/CoA transferase-like"/>
    <property type="match status" value="1"/>
</dbReference>
<accession>A0A420HGE3</accession>
<dbReference type="Proteomes" id="UP000286134">
    <property type="component" value="Unassembled WGS sequence"/>
</dbReference>
<dbReference type="GO" id="GO:0009396">
    <property type="term" value="P:folic acid-containing compound biosynthetic process"/>
    <property type="evidence" value="ECO:0007669"/>
    <property type="project" value="TreeGrafter"/>
</dbReference>
<dbReference type="Pfam" id="PF01812">
    <property type="entry name" value="5-FTHF_cyc-lig"/>
    <property type="match status" value="1"/>
</dbReference>
<evidence type="ECO:0000256" key="1">
    <source>
        <dbReference type="ARBA" id="ARBA00010638"/>
    </source>
</evidence>
<keyword evidence="3 6" id="KW-0067">ATP-binding</keyword>
<dbReference type="PANTHER" id="PTHR23407:SF1">
    <property type="entry name" value="5-FORMYLTETRAHYDROFOLATE CYCLO-LIGASE"/>
    <property type="match status" value="1"/>
</dbReference>
<reference evidence="7 8" key="1">
    <citation type="journal article" date="2018" name="BMC Genomics">
        <title>Comparative genome analyses reveal sequence features reflecting distinct modes of host-adaptation between dicot and monocot powdery mildew.</title>
        <authorList>
            <person name="Wu Y."/>
            <person name="Ma X."/>
            <person name="Pan Z."/>
            <person name="Kale S.D."/>
            <person name="Song Y."/>
            <person name="King H."/>
            <person name="Zhang Q."/>
            <person name="Presley C."/>
            <person name="Deng X."/>
            <person name="Wei C.I."/>
            <person name="Xiao S."/>
        </authorList>
    </citation>
    <scope>NUCLEOTIDE SEQUENCE [LARGE SCALE GENOMIC DNA]</scope>
    <source>
        <strain evidence="7">UMSG2</strain>
    </source>
</reference>
<dbReference type="InterPro" id="IPR002698">
    <property type="entry name" value="FTHF_cligase"/>
</dbReference>
<dbReference type="InterPro" id="IPR024185">
    <property type="entry name" value="FTHF_cligase-like_sf"/>
</dbReference>
<feature type="binding site" evidence="6">
    <location>
        <begin position="10"/>
        <end position="14"/>
    </location>
    <ligand>
        <name>ATP</name>
        <dbReference type="ChEBI" id="CHEBI:30616"/>
    </ligand>
</feature>
<dbReference type="STRING" id="212602.A0A420HGE3"/>
<evidence type="ECO:0000256" key="5">
    <source>
        <dbReference type="ARBA" id="ARBA00038966"/>
    </source>
</evidence>
<evidence type="ECO:0000313" key="8">
    <source>
        <dbReference type="Proteomes" id="UP000286134"/>
    </source>
</evidence>
<keyword evidence="7" id="KW-0436">Ligase</keyword>
<evidence type="ECO:0000256" key="2">
    <source>
        <dbReference type="ARBA" id="ARBA00022741"/>
    </source>
</evidence>
<feature type="binding site" evidence="6">
    <location>
        <begin position="168"/>
        <end position="176"/>
    </location>
    <ligand>
        <name>ATP</name>
        <dbReference type="ChEBI" id="CHEBI:30616"/>
    </ligand>
</feature>
<evidence type="ECO:0000256" key="4">
    <source>
        <dbReference type="ARBA" id="ARBA00036539"/>
    </source>
</evidence>
<keyword evidence="8" id="KW-1185">Reference proteome</keyword>
<dbReference type="PANTHER" id="PTHR23407">
    <property type="entry name" value="ATPASE INHIBITOR/5-FORMYLTETRAHYDROFOLATE CYCLO-LIGASE"/>
    <property type="match status" value="1"/>
</dbReference>
<comment type="caution">
    <text evidence="7">The sequence shown here is derived from an EMBL/GenBank/DDBJ whole genome shotgun (WGS) entry which is preliminary data.</text>
</comment>
<dbReference type="SUPFAM" id="SSF100950">
    <property type="entry name" value="NagB/RpiA/CoA transferase-like"/>
    <property type="match status" value="1"/>
</dbReference>
<feature type="binding site" evidence="6">
    <location>
        <position position="62"/>
    </location>
    <ligand>
        <name>substrate</name>
    </ligand>
</feature>
<comment type="catalytic activity">
    <reaction evidence="4">
        <text>(6S)-5-formyl-5,6,7,8-tetrahydrofolate + ATP = (6R)-5,10-methenyltetrahydrofolate + ADP + phosphate</text>
        <dbReference type="Rhea" id="RHEA:10488"/>
        <dbReference type="ChEBI" id="CHEBI:30616"/>
        <dbReference type="ChEBI" id="CHEBI:43474"/>
        <dbReference type="ChEBI" id="CHEBI:57455"/>
        <dbReference type="ChEBI" id="CHEBI:57457"/>
        <dbReference type="ChEBI" id="CHEBI:456216"/>
        <dbReference type="EC" id="6.3.3.2"/>
    </reaction>
</comment>
<dbReference type="GO" id="GO:0005524">
    <property type="term" value="F:ATP binding"/>
    <property type="evidence" value="ECO:0007669"/>
    <property type="project" value="UniProtKB-KW"/>
</dbReference>
<protein>
    <recommendedName>
        <fullName evidence="5">5-formyltetrahydrofolate cyclo-ligase</fullName>
        <ecNumber evidence="5">6.3.3.2</ecNumber>
    </recommendedName>
</protein>
<dbReference type="EC" id="6.3.3.2" evidence="5"/>
<dbReference type="GO" id="GO:0035999">
    <property type="term" value="P:tetrahydrofolate interconversion"/>
    <property type="evidence" value="ECO:0007669"/>
    <property type="project" value="TreeGrafter"/>
</dbReference>
<dbReference type="GO" id="GO:0005739">
    <property type="term" value="C:mitochondrion"/>
    <property type="evidence" value="ECO:0007669"/>
    <property type="project" value="TreeGrafter"/>
</dbReference>
<feature type="binding site" evidence="6">
    <location>
        <position position="56"/>
    </location>
    <ligand>
        <name>substrate</name>
    </ligand>
</feature>
<sequence length="244" mass="27503">MRLSNLKGNKNQLRSQIKQRLLKVSTNSIKEQSSLISNTVTKTTQYQNAKRIGVYLSMPAGEVQTDSIVRDALNSGKQVFIPYIYEPSKKGTTETNSRSLMEMVKLVSLADYESLQRDRWGIPSIDPNTFDQRERVLQTCLEQGGGLDIIFVPGVAFQIDLQSKLVRRLGHGKGYYDSFLHQYQAKFHSDSQVSSQLKVPSLYGLCLKEQYLSTDDKIDVPMETHDYLLQGLAIGDGTFHNSTS</sequence>